<keyword evidence="3" id="KW-1185">Reference proteome</keyword>
<feature type="transmembrane region" description="Helical" evidence="1">
    <location>
        <begin position="135"/>
        <end position="157"/>
    </location>
</feature>
<dbReference type="RefSeq" id="WP_044938397.1">
    <property type="nucleotide sequence ID" value="NZ_KN174161.1"/>
</dbReference>
<organism evidence="2 3">
    <name type="scientific">Flavonifractor plautii 1_3_50AFAA</name>
    <dbReference type="NCBI Taxonomy" id="742738"/>
    <lineage>
        <taxon>Bacteria</taxon>
        <taxon>Bacillati</taxon>
        <taxon>Bacillota</taxon>
        <taxon>Clostridia</taxon>
        <taxon>Eubacteriales</taxon>
        <taxon>Oscillospiraceae</taxon>
        <taxon>Flavonifractor</taxon>
    </lineage>
</organism>
<keyword evidence="1" id="KW-1133">Transmembrane helix</keyword>
<protein>
    <recommendedName>
        <fullName evidence="4">TIGR04002 family protein</fullName>
    </recommendedName>
</protein>
<gene>
    <name evidence="2" type="ORF">HMPREF9460_00275</name>
</gene>
<feature type="transmembrane region" description="Helical" evidence="1">
    <location>
        <begin position="73"/>
        <end position="92"/>
    </location>
</feature>
<name>A0A096BEC6_FLAPL</name>
<dbReference type="NCBIfam" id="TIGR04002">
    <property type="entry name" value="TIGR04002 family protein"/>
    <property type="match status" value="1"/>
</dbReference>
<dbReference type="Pfam" id="PF07155">
    <property type="entry name" value="ECF-ribofla_trS"/>
    <property type="match status" value="1"/>
</dbReference>
<evidence type="ECO:0000313" key="2">
    <source>
        <dbReference type="EMBL" id="KGF57341.1"/>
    </source>
</evidence>
<proteinExistence type="predicted"/>
<feature type="transmembrane region" description="Helical" evidence="1">
    <location>
        <begin position="44"/>
        <end position="67"/>
    </location>
</feature>
<evidence type="ECO:0000256" key="1">
    <source>
        <dbReference type="SAM" id="Phobius"/>
    </source>
</evidence>
<feature type="transmembrane region" description="Helical" evidence="1">
    <location>
        <begin position="12"/>
        <end position="32"/>
    </location>
</feature>
<dbReference type="InterPro" id="IPR009825">
    <property type="entry name" value="ECF_substrate-spec-like"/>
</dbReference>
<dbReference type="EMBL" id="ADLO01000008">
    <property type="protein sequence ID" value="KGF57341.1"/>
    <property type="molecule type" value="Genomic_DNA"/>
</dbReference>
<dbReference type="GO" id="GO:0016020">
    <property type="term" value="C:membrane"/>
    <property type="evidence" value="ECO:0007669"/>
    <property type="project" value="InterPro"/>
</dbReference>
<dbReference type="eggNOG" id="COG4720">
    <property type="taxonomic scope" value="Bacteria"/>
</dbReference>
<keyword evidence="1" id="KW-0812">Transmembrane</keyword>
<feature type="transmembrane region" description="Helical" evidence="1">
    <location>
        <begin position="104"/>
        <end position="129"/>
    </location>
</feature>
<sequence length="172" mass="17611">MRESKKLRLLCLAALFAGAIAVTTAYLLHIPIPTGGYIHLGDALIYLAACLLPAPYAVGAAMVGAGLADLLTAPLWVVPTLLIKAMVALLFTSRAPRLLCPRNGAALLLACLLSPAAYGLAACLLLGGVNAFWPQFLGTLVQAVGSGAVFTVLALALDRAGGKARLAPHSQG</sequence>
<evidence type="ECO:0008006" key="4">
    <source>
        <dbReference type="Google" id="ProtNLM"/>
    </source>
</evidence>
<reference evidence="2 3" key="1">
    <citation type="submission" date="2011-08" db="EMBL/GenBank/DDBJ databases">
        <title>The Genome Sequence of Clostridium orbiscindens 1_3_50AFAA.</title>
        <authorList>
            <consortium name="The Broad Institute Genome Sequencing Platform"/>
            <person name="Earl A."/>
            <person name="Ward D."/>
            <person name="Feldgarden M."/>
            <person name="Gevers D."/>
            <person name="Daigneault M."/>
            <person name="Strauss J."/>
            <person name="Allen-Vercoe E."/>
            <person name="Young S.K."/>
            <person name="Zeng Q."/>
            <person name="Gargeya S."/>
            <person name="Fitzgerald M."/>
            <person name="Haas B."/>
            <person name="Abouelleil A."/>
            <person name="Alvarado L."/>
            <person name="Arachchi H.M."/>
            <person name="Berlin A."/>
            <person name="Brown A."/>
            <person name="Chapman S.B."/>
            <person name="Chen Z."/>
            <person name="Dunbar C."/>
            <person name="Freedman E."/>
            <person name="Gearin G."/>
            <person name="Gellesch M."/>
            <person name="Goldberg J."/>
            <person name="Griggs A."/>
            <person name="Gujja S."/>
            <person name="Heiman D."/>
            <person name="Howarth C."/>
            <person name="Larson L."/>
            <person name="Lui A."/>
            <person name="MacDonald P.J.P."/>
            <person name="Montmayeur A."/>
            <person name="Murphy C."/>
            <person name="Neiman D."/>
            <person name="Pearson M."/>
            <person name="Priest M."/>
            <person name="Roberts A."/>
            <person name="Saif S."/>
            <person name="Shea T."/>
            <person name="Shenoy N."/>
            <person name="Sisk P."/>
            <person name="Stolte C."/>
            <person name="Sykes S."/>
            <person name="Wortman J."/>
            <person name="Nusbaum C."/>
            <person name="Birren B."/>
        </authorList>
    </citation>
    <scope>NUCLEOTIDE SEQUENCE [LARGE SCALE GENOMIC DNA]</scope>
    <source>
        <strain evidence="2 3">1_3_50AFAA</strain>
    </source>
</reference>
<accession>A0A096BEC6</accession>
<dbReference type="PATRIC" id="fig|742738.3.peg.288"/>
<keyword evidence="1" id="KW-0472">Membrane</keyword>
<evidence type="ECO:0000313" key="3">
    <source>
        <dbReference type="Proteomes" id="UP000029585"/>
    </source>
</evidence>
<dbReference type="InterPro" id="IPR023812">
    <property type="entry name" value="CHP04002"/>
</dbReference>
<dbReference type="HOGENOM" id="CLU_084705_0_1_9"/>
<comment type="caution">
    <text evidence="2">The sequence shown here is derived from an EMBL/GenBank/DDBJ whole genome shotgun (WGS) entry which is preliminary data.</text>
</comment>
<dbReference type="AlphaFoldDB" id="A0A096BEC6"/>
<dbReference type="Proteomes" id="UP000029585">
    <property type="component" value="Unassembled WGS sequence"/>
</dbReference>
<dbReference type="Gene3D" id="1.10.1760.20">
    <property type="match status" value="1"/>
</dbReference>